<sequence>MNSSKYICEHVLPRFPVWKILFVRRWQALNYALHLDDDTTLEIDTTLKRAFPRHVLQYNRDVIARDWTESRMYQFLTHSITLNVEPQRVVNFAFSVDTLGGDRSVRANVPFPVVPRVVVFKCRVSSNKCVYRASIVSSSYFEISITDGAKHQRARIYGSDMVSIGVATSQFRLLETQPGSHIRPGWDRNSFGYHGDDGKLFKRHGRFEVLTPNGPDHSFGPSFGVGDTVGCGVRRRQKDQRSFVYFTNNGNLVPDPGLECPHLAWYPVIGLDCPDVVHVNFGQECVQYHAIMATQSRRHAASTPLLNCPRRMDAAFPSWSDLPDELLAVVLSCLSPRDVEAATIASKHVHERVLPRFPVWKMLFARRWQALNYALHLDDDTTLEIDTKLKQAFPRSWTESRMYQFLTHTITPVPSFADLRSMTKKSGFESGDHSDDAVQPWPASLEPRRVVNFTFAGNTLGGDRSVRTNVPFPLAPRVGVFKSRVSTNKFAYRVSIVSSSYFEISIIKGAKRQRARVNGSDMASVGIATSQFKLLETQPGWDRNSFGYHRDDGNLFHHHGRGHPFGPPFGVGDTVGCGVRRSSADQRSFVYFTNNGDVIPDTDMECAHVAWFPVVGLDCADVVQMNFGQELFQYIDVVVLKESKDVMAMMGTDVVAAPWLDLQDELLASVLGYLLPRDVEAAAIAWKDIHERVLPRFPIWKNLFVLRWEMLNYALDLSDGTALEIDSALKQAFPSDWSESRMFQFLTHAITPVPSFADLRKTCYKRGYASSEHNIQPWPAADQTRRVVNFTYAGNVLGGDRSVRSNVPFPVVPRVAVFKCRVSGGKCVYRVSVVSSGYFEFSIAKGVRQQRIRRFGSDMASIGIGTSKFRLVDKQPGWDRNSYGYHGDDGNLFHRHGRGHPFGPSFGVGDTVGCGVRRGMAEQRSTACKEVLLDPDRNCVDADVECSHEAWYPIVGLDCADVIHMNFGQEPFRYDDVVDNLMAEASLLPPDFTSRMQWYSITDSDAEEDWDANESDDDSRNDAGPGVMPFIEWLRQHGYDYEVLANGALEDAGLEIVDFDRSSDEDYEMLSEDEVEDEAEM</sequence>
<dbReference type="Pfam" id="PF00646">
    <property type="entry name" value="F-box"/>
    <property type="match status" value="1"/>
</dbReference>
<dbReference type="Pfam" id="PF00622">
    <property type="entry name" value="SPRY"/>
    <property type="match status" value="3"/>
</dbReference>
<dbReference type="CDD" id="cd09917">
    <property type="entry name" value="F-box_SF"/>
    <property type="match status" value="1"/>
</dbReference>
<dbReference type="InterPro" id="IPR001810">
    <property type="entry name" value="F-box_dom"/>
</dbReference>
<evidence type="ECO:0008006" key="6">
    <source>
        <dbReference type="Google" id="ProtNLM"/>
    </source>
</evidence>
<accession>A0AAV2Z7E0</accession>
<dbReference type="InterPro" id="IPR003877">
    <property type="entry name" value="SPRY_dom"/>
</dbReference>
<dbReference type="SUPFAM" id="SSF81383">
    <property type="entry name" value="F-box domain"/>
    <property type="match status" value="1"/>
</dbReference>
<comment type="caution">
    <text evidence="4">The sequence shown here is derived from an EMBL/GenBank/DDBJ whole genome shotgun (WGS) entry which is preliminary data.</text>
</comment>
<feature type="compositionally biased region" description="Acidic residues" evidence="1">
    <location>
        <begin position="1005"/>
        <end position="1019"/>
    </location>
</feature>
<reference evidence="4" key="1">
    <citation type="submission" date="2022-11" db="EMBL/GenBank/DDBJ databases">
        <authorList>
            <person name="Morgan W.R."/>
            <person name="Tartar A."/>
        </authorList>
    </citation>
    <scope>NUCLEOTIDE SEQUENCE</scope>
    <source>
        <strain evidence="4">ARSEF 373</strain>
    </source>
</reference>
<dbReference type="PROSITE" id="PS50188">
    <property type="entry name" value="B302_SPRY"/>
    <property type="match status" value="2"/>
</dbReference>
<dbReference type="CDD" id="cd12885">
    <property type="entry name" value="SPRY_RanBP_like"/>
    <property type="match status" value="3"/>
</dbReference>
<dbReference type="InterPro" id="IPR050618">
    <property type="entry name" value="Ubq-SigPath_Reg"/>
</dbReference>
<dbReference type="EMBL" id="DAKRPA010000050">
    <property type="protein sequence ID" value="DBA01319.1"/>
    <property type="molecule type" value="Genomic_DNA"/>
</dbReference>
<dbReference type="InterPro" id="IPR044736">
    <property type="entry name" value="Gid1/RanBPM/SPLA_SPRY"/>
</dbReference>
<evidence type="ECO:0000256" key="1">
    <source>
        <dbReference type="SAM" id="MobiDB-lite"/>
    </source>
</evidence>
<organism evidence="4 5">
    <name type="scientific">Lagenidium giganteum</name>
    <dbReference type="NCBI Taxonomy" id="4803"/>
    <lineage>
        <taxon>Eukaryota</taxon>
        <taxon>Sar</taxon>
        <taxon>Stramenopiles</taxon>
        <taxon>Oomycota</taxon>
        <taxon>Peronosporomycetes</taxon>
        <taxon>Pythiales</taxon>
        <taxon>Pythiaceae</taxon>
    </lineage>
</organism>
<dbReference type="SUPFAM" id="SSF49899">
    <property type="entry name" value="Concanavalin A-like lectins/glucanases"/>
    <property type="match status" value="3"/>
</dbReference>
<dbReference type="SMART" id="SM00449">
    <property type="entry name" value="SPRY"/>
    <property type="match status" value="3"/>
</dbReference>
<evidence type="ECO:0000313" key="5">
    <source>
        <dbReference type="Proteomes" id="UP001146120"/>
    </source>
</evidence>
<feature type="domain" description="F-box" evidence="2">
    <location>
        <begin position="316"/>
        <end position="363"/>
    </location>
</feature>
<proteinExistence type="predicted"/>
<feature type="domain" description="B30.2/SPRY" evidence="3">
    <location>
        <begin position="423"/>
        <end position="632"/>
    </location>
</feature>
<dbReference type="PANTHER" id="PTHR12864">
    <property type="entry name" value="RAN BINDING PROTEIN 9-RELATED"/>
    <property type="match status" value="1"/>
</dbReference>
<feature type="region of interest" description="Disordered" evidence="1">
    <location>
        <begin position="1005"/>
        <end position="1024"/>
    </location>
</feature>
<reference evidence="4" key="2">
    <citation type="journal article" date="2023" name="Microbiol Resour">
        <title>Decontamination and Annotation of the Draft Genome Sequence of the Oomycete Lagenidium giganteum ARSEF 373.</title>
        <authorList>
            <person name="Morgan W.R."/>
            <person name="Tartar A."/>
        </authorList>
    </citation>
    <scope>NUCLEOTIDE SEQUENCE</scope>
    <source>
        <strain evidence="4">ARSEF 373</strain>
    </source>
</reference>
<dbReference type="InterPro" id="IPR001870">
    <property type="entry name" value="B30.2/SPRY"/>
</dbReference>
<keyword evidence="5" id="KW-1185">Reference proteome</keyword>
<evidence type="ECO:0000259" key="3">
    <source>
        <dbReference type="PROSITE" id="PS50188"/>
    </source>
</evidence>
<name>A0AAV2Z7E0_9STRA</name>
<protein>
    <recommendedName>
        <fullName evidence="6">F-box domain-containing protein</fullName>
    </recommendedName>
</protein>
<dbReference type="InterPro" id="IPR036047">
    <property type="entry name" value="F-box-like_dom_sf"/>
</dbReference>
<evidence type="ECO:0000259" key="2">
    <source>
        <dbReference type="PROSITE" id="PS50181"/>
    </source>
</evidence>
<dbReference type="InterPro" id="IPR043136">
    <property type="entry name" value="B30.2/SPRY_sf"/>
</dbReference>
<dbReference type="Gene3D" id="2.60.120.920">
    <property type="match status" value="3"/>
</dbReference>
<evidence type="ECO:0000313" key="4">
    <source>
        <dbReference type="EMBL" id="DBA01319.1"/>
    </source>
</evidence>
<gene>
    <name evidence="4" type="ORF">N0F65_001824</name>
</gene>
<dbReference type="Proteomes" id="UP001146120">
    <property type="component" value="Unassembled WGS sequence"/>
</dbReference>
<dbReference type="InterPro" id="IPR013320">
    <property type="entry name" value="ConA-like_dom_sf"/>
</dbReference>
<dbReference type="PROSITE" id="PS50181">
    <property type="entry name" value="FBOX"/>
    <property type="match status" value="1"/>
</dbReference>
<dbReference type="AlphaFoldDB" id="A0AAV2Z7E0"/>
<feature type="domain" description="B30.2/SPRY" evidence="3">
    <location>
        <begin position="770"/>
        <end position="972"/>
    </location>
</feature>